<dbReference type="NCBIfam" id="TIGR01494">
    <property type="entry name" value="ATPase_P-type"/>
    <property type="match status" value="2"/>
</dbReference>
<dbReference type="SUPFAM" id="SSF81665">
    <property type="entry name" value="Calcium ATPase, transmembrane domain M"/>
    <property type="match status" value="1"/>
</dbReference>
<keyword evidence="18 22" id="KW-0472">Membrane</keyword>
<dbReference type="SFLD" id="SFLDS00003">
    <property type="entry name" value="Haloacid_Dehalogenase"/>
    <property type="match status" value="1"/>
</dbReference>
<evidence type="ECO:0000256" key="13">
    <source>
        <dbReference type="ARBA" id="ARBA00022958"/>
    </source>
</evidence>
<keyword evidence="10 22" id="KW-0547">Nucleotide-binding</keyword>
<dbReference type="InterPro" id="IPR004014">
    <property type="entry name" value="ATPase_P-typ_cation-transptr_N"/>
</dbReference>
<evidence type="ECO:0000256" key="20">
    <source>
        <dbReference type="ARBA" id="ARBA00037422"/>
    </source>
</evidence>
<keyword evidence="8 22" id="KW-0812">Transmembrane</keyword>
<organism evidence="25 26">
    <name type="scientific">Denticeps clupeoides</name>
    <name type="common">denticle herring</name>
    <dbReference type="NCBI Taxonomy" id="299321"/>
    <lineage>
        <taxon>Eukaryota</taxon>
        <taxon>Metazoa</taxon>
        <taxon>Chordata</taxon>
        <taxon>Craniata</taxon>
        <taxon>Vertebrata</taxon>
        <taxon>Euteleostomi</taxon>
        <taxon>Actinopterygii</taxon>
        <taxon>Neopterygii</taxon>
        <taxon>Teleostei</taxon>
        <taxon>Clupei</taxon>
        <taxon>Clupeiformes</taxon>
        <taxon>Denticipitoidei</taxon>
        <taxon>Denticipitidae</taxon>
        <taxon>Denticeps</taxon>
    </lineage>
</organism>
<evidence type="ECO:0000256" key="2">
    <source>
        <dbReference type="ARBA" id="ARBA00006934"/>
    </source>
</evidence>
<dbReference type="SUPFAM" id="SSF81653">
    <property type="entry name" value="Calcium ATPase, transduction domain A"/>
    <property type="match status" value="1"/>
</dbReference>
<evidence type="ECO:0000256" key="19">
    <source>
        <dbReference type="ARBA" id="ARBA00023201"/>
    </source>
</evidence>
<keyword evidence="5 22" id="KW-0633">Potassium transport</keyword>
<dbReference type="PROSITE" id="PS00154">
    <property type="entry name" value="ATPASE_E1_E2"/>
    <property type="match status" value="1"/>
</dbReference>
<comment type="subcellular location">
    <subcellularLocation>
        <location evidence="1 22">Cell membrane</location>
        <topology evidence="1 22">Multi-pass membrane protein</topology>
    </subcellularLocation>
</comment>
<dbReference type="GO" id="GO:0006883">
    <property type="term" value="P:intracellular sodium ion homeostasis"/>
    <property type="evidence" value="ECO:0007669"/>
    <property type="project" value="TreeGrafter"/>
</dbReference>
<dbReference type="GO" id="GO:0005886">
    <property type="term" value="C:plasma membrane"/>
    <property type="evidence" value="ECO:0007669"/>
    <property type="project" value="UniProtKB-SubCell"/>
</dbReference>
<dbReference type="FunFam" id="3.40.1110.10:FF:000001">
    <property type="entry name" value="Sodium/potassium-transporting ATPase subunit alpha"/>
    <property type="match status" value="1"/>
</dbReference>
<evidence type="ECO:0000256" key="16">
    <source>
        <dbReference type="ARBA" id="ARBA00023053"/>
    </source>
</evidence>
<gene>
    <name evidence="25" type="primary">LOC114791313</name>
</gene>
<dbReference type="GO" id="GO:0036376">
    <property type="term" value="P:sodium ion export across plasma membrane"/>
    <property type="evidence" value="ECO:0007669"/>
    <property type="project" value="TreeGrafter"/>
</dbReference>
<dbReference type="Gene3D" id="3.40.1110.10">
    <property type="entry name" value="Calcium-transporting ATPase, cytoplasmic domain N"/>
    <property type="match status" value="1"/>
</dbReference>
<feature type="transmembrane region" description="Helical" evidence="22">
    <location>
        <begin position="963"/>
        <end position="980"/>
    </location>
</feature>
<feature type="transmembrane region" description="Helical" evidence="22">
    <location>
        <begin position="859"/>
        <end position="882"/>
    </location>
</feature>
<evidence type="ECO:0000256" key="18">
    <source>
        <dbReference type="ARBA" id="ARBA00023136"/>
    </source>
</evidence>
<evidence type="ECO:0000256" key="11">
    <source>
        <dbReference type="ARBA" id="ARBA00022840"/>
    </source>
</evidence>
<comment type="caution">
    <text evidence="22">Lacks conserved residue(s) required for the propagation of feature annotation.</text>
</comment>
<dbReference type="NCBIfam" id="TIGR01106">
    <property type="entry name" value="ATPase-IIC_X-K"/>
    <property type="match status" value="1"/>
</dbReference>
<dbReference type="InterPro" id="IPR036412">
    <property type="entry name" value="HAD-like_sf"/>
</dbReference>
<feature type="transmembrane region" description="Helical" evidence="22">
    <location>
        <begin position="301"/>
        <end position="325"/>
    </location>
</feature>
<evidence type="ECO:0000256" key="15">
    <source>
        <dbReference type="ARBA" id="ARBA00022989"/>
    </source>
</evidence>
<evidence type="ECO:0000256" key="17">
    <source>
        <dbReference type="ARBA" id="ARBA00023065"/>
    </source>
</evidence>
<dbReference type="GO" id="GO:1902600">
    <property type="term" value="P:proton transmembrane transport"/>
    <property type="evidence" value="ECO:0007669"/>
    <property type="project" value="TreeGrafter"/>
</dbReference>
<keyword evidence="3 22" id="KW-0813">Transport</keyword>
<dbReference type="InterPro" id="IPR059000">
    <property type="entry name" value="ATPase_P-type_domA"/>
</dbReference>
<keyword evidence="13 22" id="KW-0630">Potassium</keyword>
<dbReference type="Ensembl" id="ENSDCDT00010004444.1">
    <property type="protein sequence ID" value="ENSDCDP00010004290.1"/>
    <property type="gene ID" value="ENSDCDG00010001453.1"/>
</dbReference>
<proteinExistence type="inferred from homology"/>
<accession>A0AAY4A8D6</accession>
<dbReference type="Proteomes" id="UP000694580">
    <property type="component" value="Chromosome 5"/>
</dbReference>
<dbReference type="InterPro" id="IPR023298">
    <property type="entry name" value="ATPase_P-typ_TM_dom_sf"/>
</dbReference>
<dbReference type="Pfam" id="PF00122">
    <property type="entry name" value="E1-E2_ATPase"/>
    <property type="match status" value="1"/>
</dbReference>
<evidence type="ECO:0000256" key="9">
    <source>
        <dbReference type="ARBA" id="ARBA00022723"/>
    </source>
</evidence>
<dbReference type="GO" id="GO:0016887">
    <property type="term" value="F:ATP hydrolysis activity"/>
    <property type="evidence" value="ECO:0007669"/>
    <property type="project" value="InterPro"/>
</dbReference>
<dbReference type="InterPro" id="IPR005775">
    <property type="entry name" value="P-type_ATPase_IIC"/>
</dbReference>
<evidence type="ECO:0000256" key="6">
    <source>
        <dbReference type="ARBA" id="ARBA00022553"/>
    </source>
</evidence>
<dbReference type="SUPFAM" id="SSF56784">
    <property type="entry name" value="HAD-like"/>
    <property type="match status" value="1"/>
</dbReference>
<comment type="similarity">
    <text evidence="2 22">Belongs to the cation transport ATPase (P-type) (TC 3.A.3) family. Type IIC subfamily.</text>
</comment>
<dbReference type="Pfam" id="PF00690">
    <property type="entry name" value="Cation_ATPase_N"/>
    <property type="match status" value="1"/>
</dbReference>
<sequence>MRKPDRLRSIQTNCLFNACARCDLLGGPGNKKSANTNGFMMSQAEITGHYFSLLQDDHKLTLDEIHRKYGTDLTRGLSSSRAKEILDRDGPNALTPPPTTPEWVKFCKQLFGGFSTLLWIGAILCFLAYGIQAAAEDEPANDNVTVPGHCAVRYHGLLQEPGSPANEFGRHMSGPPQQALVIRDGEKKSINAEDVVAGDLVEVKGGDRIPADLRIISAHGCKVDNSSLTGESEPQTRTPDFSNENPLETRNIVFFSTNCVEGTARGIVINTGDRTVMGRIATLASSLEGGKTPIAIEIEHFIHIITGVAVFLGVSFFILSLILGYGWLEAVIFLIGIIVANVPEGLLATVTVCLTLTAKRMAKKNCLVKNLEAVETLGSTSTICSDKTGTLTQNRMTVAHMWFDNQIHEADTTENQSGTSFDRSSPTWAALARVAGLCNRAVFLADQSNVPILKRDTAGDASESALLKCIELCCGSVKEMREKYNKVAEIPFNSTNKYQVSIHKNPNSSETKHLLVMKGAPERILDRCSTIILQGKEQPLDDEIKDAFQNAYVELGGLGERVLGFCHFNLPDDQFPDGFEFDTEEVNFPTEKLCFVGLMSMIDPPRAAVPDAVGKCRSAGIKVIMVTGDHPITAKAIAKGVGIISEGNETVEDIAARLNVPIGEVNPRDAKACVVHGGDLKDMTAEHLDDILKHHTEIVFARTSPQQKLIIVEGCQRQGAIVAVTGDGVNDSPALKKADIGVAMGIAGSDVSKQAADMILLDDNFASIVTGVEEGRLIFDNLKKSIAYTLTSNIPEISPFLLFIIANIPLPLGTVTILCIDLGTDMVPAISLAYEAAESDIMKRQPRNPKTDKLVNERLISIAYGQIGMMQATAGFFTYFVILAENGFLPADLIGMRVHWDDKYTNDLEDSYGQQWTYERRKIVEYTCHTAFFASIVIVQWADLIICKTRRNSIIQQGMKNKILIFGLFEETALAAFLSYCPVWPPDCTQLSAPLLLFRPSWWFCAFPYSLLIFLYDEARRYILRRNPGGWVEKETYY</sequence>
<keyword evidence="7" id="KW-0740">Sodium/potassium transport</keyword>
<dbReference type="GO" id="GO:1990573">
    <property type="term" value="P:potassium ion import across plasma membrane"/>
    <property type="evidence" value="ECO:0007669"/>
    <property type="project" value="TreeGrafter"/>
</dbReference>
<reference evidence="25" key="3">
    <citation type="submission" date="2025-09" db="UniProtKB">
        <authorList>
            <consortium name="Ensembl"/>
        </authorList>
    </citation>
    <scope>IDENTIFICATION</scope>
</reference>
<dbReference type="GO" id="GO:0005524">
    <property type="term" value="F:ATP binding"/>
    <property type="evidence" value="ECO:0007669"/>
    <property type="project" value="UniProtKB-KW"/>
</dbReference>
<evidence type="ECO:0000256" key="10">
    <source>
        <dbReference type="ARBA" id="ARBA00022741"/>
    </source>
</evidence>
<evidence type="ECO:0000256" key="23">
    <source>
        <dbReference type="SAM" id="MobiDB-lite"/>
    </source>
</evidence>
<dbReference type="Gene3D" id="2.70.150.10">
    <property type="entry name" value="Calcium-transporting ATPase, cytoplasmic transduction domain A"/>
    <property type="match status" value="1"/>
</dbReference>
<feature type="transmembrane region" description="Helical" evidence="22">
    <location>
        <begin position="1000"/>
        <end position="1016"/>
    </location>
</feature>
<evidence type="ECO:0000256" key="4">
    <source>
        <dbReference type="ARBA" id="ARBA00022475"/>
    </source>
</evidence>
<dbReference type="GO" id="GO:0030007">
    <property type="term" value="P:intracellular potassium ion homeostasis"/>
    <property type="evidence" value="ECO:0007669"/>
    <property type="project" value="TreeGrafter"/>
</dbReference>
<reference evidence="25 26" key="1">
    <citation type="submission" date="2020-06" db="EMBL/GenBank/DDBJ databases">
        <authorList>
            <consortium name="Wellcome Sanger Institute Data Sharing"/>
        </authorList>
    </citation>
    <scope>NUCLEOTIDE SEQUENCE [LARGE SCALE GENOMIC DNA]</scope>
</reference>
<dbReference type="GO" id="GO:0046872">
    <property type="term" value="F:metal ion binding"/>
    <property type="evidence" value="ECO:0007669"/>
    <property type="project" value="UniProtKB-KW"/>
</dbReference>
<keyword evidence="16" id="KW-0915">Sodium</keyword>
<dbReference type="PRINTS" id="PR00121">
    <property type="entry name" value="NAKATPASE"/>
</dbReference>
<keyword evidence="26" id="KW-1185">Reference proteome</keyword>
<keyword evidence="11 22" id="KW-0067">ATP-binding</keyword>
<evidence type="ECO:0000256" key="1">
    <source>
        <dbReference type="ARBA" id="ARBA00004651"/>
    </source>
</evidence>
<comment type="subunit">
    <text evidence="21">The sodium/potassium-transporting ATPase is composed of a catalytic alpha subunit, an auxiliary non-catalytic beta subunit and an additional regulatory subunit.</text>
</comment>
<keyword evidence="4" id="KW-1003">Cell membrane</keyword>
<dbReference type="GO" id="GO:0005391">
    <property type="term" value="F:P-type sodium:potassium-exchanging transporter activity"/>
    <property type="evidence" value="ECO:0007669"/>
    <property type="project" value="TreeGrafter"/>
</dbReference>
<keyword evidence="15 22" id="KW-1133">Transmembrane helix</keyword>
<evidence type="ECO:0000256" key="14">
    <source>
        <dbReference type="ARBA" id="ARBA00022967"/>
    </source>
</evidence>
<dbReference type="SFLD" id="SFLDG00002">
    <property type="entry name" value="C1.7:_P-type_atpase_like"/>
    <property type="match status" value="1"/>
</dbReference>
<evidence type="ECO:0000256" key="12">
    <source>
        <dbReference type="ARBA" id="ARBA00022842"/>
    </source>
</evidence>
<evidence type="ECO:0000313" key="26">
    <source>
        <dbReference type="Proteomes" id="UP000694580"/>
    </source>
</evidence>
<evidence type="ECO:0000256" key="7">
    <source>
        <dbReference type="ARBA" id="ARBA00022607"/>
    </source>
</evidence>
<dbReference type="SUPFAM" id="SSF81660">
    <property type="entry name" value="Metal cation-transporting ATPase, ATP-binding domain N"/>
    <property type="match status" value="1"/>
</dbReference>
<dbReference type="InterPro" id="IPR023299">
    <property type="entry name" value="ATPase_P-typ_cyto_dom_N"/>
</dbReference>
<dbReference type="InterPro" id="IPR050510">
    <property type="entry name" value="Cation_transp_ATPase_P-type"/>
</dbReference>
<dbReference type="FunFam" id="3.40.50.1000:FF:000004">
    <property type="entry name" value="Sodium/potassium-transporting ATPase subunit alpha"/>
    <property type="match status" value="1"/>
</dbReference>
<dbReference type="CDD" id="cd02608">
    <property type="entry name" value="P-type_ATPase_Na-K_like"/>
    <property type="match status" value="1"/>
</dbReference>
<dbReference type="GeneTree" id="ENSGT00940000154840"/>
<protein>
    <recommendedName>
        <fullName evidence="22">Sodium/potassium-transporting ATPase subunit alpha</fullName>
    </recommendedName>
</protein>
<feature type="region of interest" description="Disordered" evidence="23">
    <location>
        <begin position="225"/>
        <end position="245"/>
    </location>
</feature>
<dbReference type="InterPro" id="IPR001757">
    <property type="entry name" value="P_typ_ATPase"/>
</dbReference>
<dbReference type="FunFam" id="1.20.1110.10:FF:000095">
    <property type="entry name" value="Sodium/potassium-transporting ATPase subunit alpha-1"/>
    <property type="match status" value="2"/>
</dbReference>
<keyword evidence="19" id="KW-0739">Sodium transport</keyword>
<evidence type="ECO:0000256" key="21">
    <source>
        <dbReference type="ARBA" id="ARBA00038795"/>
    </source>
</evidence>
<keyword evidence="14" id="KW-1278">Translocase</keyword>
<dbReference type="InterPro" id="IPR006068">
    <property type="entry name" value="ATPase_P-typ_cation-transptr_C"/>
</dbReference>
<name>A0AAY4A8D6_9TELE</name>
<dbReference type="AlphaFoldDB" id="A0AAY4A8D6"/>
<dbReference type="SFLD" id="SFLDF00027">
    <property type="entry name" value="p-type_atpase"/>
    <property type="match status" value="1"/>
</dbReference>
<feature type="transmembrane region" description="Helical" evidence="22">
    <location>
        <begin position="331"/>
        <end position="354"/>
    </location>
</feature>
<keyword evidence="9 22" id="KW-0479">Metal-binding</keyword>
<dbReference type="PANTHER" id="PTHR43294">
    <property type="entry name" value="SODIUM/POTASSIUM-TRANSPORTING ATPASE SUBUNIT ALPHA"/>
    <property type="match status" value="1"/>
</dbReference>
<evidence type="ECO:0000256" key="22">
    <source>
        <dbReference type="RuleBase" id="RU362084"/>
    </source>
</evidence>
<dbReference type="InterPro" id="IPR008250">
    <property type="entry name" value="ATPase_P-typ_transduc_dom_A_sf"/>
</dbReference>
<evidence type="ECO:0000256" key="5">
    <source>
        <dbReference type="ARBA" id="ARBA00022538"/>
    </source>
</evidence>
<keyword evidence="12" id="KW-0460">Magnesium</keyword>
<evidence type="ECO:0000313" key="25">
    <source>
        <dbReference type="Ensembl" id="ENSDCDP00010004290.1"/>
    </source>
</evidence>
<dbReference type="PRINTS" id="PR00119">
    <property type="entry name" value="CATATPASE"/>
</dbReference>
<evidence type="ECO:0000256" key="3">
    <source>
        <dbReference type="ARBA" id="ARBA00022448"/>
    </source>
</evidence>
<reference evidence="25" key="2">
    <citation type="submission" date="2025-08" db="UniProtKB">
        <authorList>
            <consortium name="Ensembl"/>
        </authorList>
    </citation>
    <scope>IDENTIFICATION</scope>
</reference>
<feature type="transmembrane region" description="Helical" evidence="22">
    <location>
        <begin position="923"/>
        <end position="942"/>
    </location>
</feature>
<dbReference type="Gene3D" id="1.20.1110.10">
    <property type="entry name" value="Calcium-transporting ATPase, transmembrane domain"/>
    <property type="match status" value="1"/>
</dbReference>
<keyword evidence="17 22" id="KW-0406">Ion transport</keyword>
<dbReference type="Pfam" id="PF00689">
    <property type="entry name" value="Cation_ATPase_C"/>
    <property type="match status" value="1"/>
</dbReference>
<evidence type="ECO:0000259" key="24">
    <source>
        <dbReference type="SMART" id="SM00831"/>
    </source>
</evidence>
<dbReference type="Gene3D" id="3.40.50.1000">
    <property type="entry name" value="HAD superfamily/HAD-like"/>
    <property type="match status" value="1"/>
</dbReference>
<keyword evidence="6" id="KW-0597">Phosphoprotein</keyword>
<evidence type="ECO:0000256" key="8">
    <source>
        <dbReference type="ARBA" id="ARBA00022692"/>
    </source>
</evidence>
<feature type="domain" description="Cation-transporting P-type ATPase N-terminal" evidence="24">
    <location>
        <begin position="56"/>
        <end position="130"/>
    </location>
</feature>
<dbReference type="InterPro" id="IPR044492">
    <property type="entry name" value="P_typ_ATPase_HD_dom"/>
</dbReference>
<dbReference type="InterPro" id="IPR023214">
    <property type="entry name" value="HAD_sf"/>
</dbReference>
<dbReference type="SMART" id="SM00831">
    <property type="entry name" value="Cation_ATPase_N"/>
    <property type="match status" value="1"/>
</dbReference>
<dbReference type="PANTHER" id="PTHR43294:SF8">
    <property type="entry name" value="SODIUM_POTASSIUM-TRANSPORTING ATPASE SUBUNIT ALPHA"/>
    <property type="match status" value="1"/>
</dbReference>
<dbReference type="Pfam" id="PF13246">
    <property type="entry name" value="Cation_ATPase"/>
    <property type="match status" value="1"/>
</dbReference>
<comment type="function">
    <text evidence="20">This is the catalytic component of the active enzyme, which catalyzes the hydrolysis of ATP coupled with the exchange of sodium and potassium ions across the plasma membrane. This action creates the electrochemical gradient of sodium and potassium ions, providing the energy for active transport of various nutrients.</text>
</comment>
<dbReference type="FunFam" id="2.70.150.10:FF:000106">
    <property type="entry name" value="Sodium/potassium-transporting ATPase subunit alpha"/>
    <property type="match status" value="1"/>
</dbReference>
<dbReference type="InterPro" id="IPR018303">
    <property type="entry name" value="ATPase_P-typ_P_site"/>
</dbReference>